<comment type="caution">
    <text evidence="1">The sequence shown here is derived from an EMBL/GenBank/DDBJ whole genome shotgun (WGS) entry which is preliminary data.</text>
</comment>
<evidence type="ECO:0000313" key="2">
    <source>
        <dbReference type="Proteomes" id="UP001595957"/>
    </source>
</evidence>
<organism evidence="1 2">
    <name type="scientific">Sphingobium tyrosinilyticum</name>
    <dbReference type="NCBI Taxonomy" id="2715436"/>
    <lineage>
        <taxon>Bacteria</taxon>
        <taxon>Pseudomonadati</taxon>
        <taxon>Pseudomonadota</taxon>
        <taxon>Alphaproteobacteria</taxon>
        <taxon>Sphingomonadales</taxon>
        <taxon>Sphingomonadaceae</taxon>
        <taxon>Sphingobium</taxon>
    </lineage>
</organism>
<keyword evidence="2" id="KW-1185">Reference proteome</keyword>
<dbReference type="Proteomes" id="UP001595957">
    <property type="component" value="Unassembled WGS sequence"/>
</dbReference>
<evidence type="ECO:0008006" key="3">
    <source>
        <dbReference type="Google" id="ProtNLM"/>
    </source>
</evidence>
<evidence type="ECO:0000313" key="1">
    <source>
        <dbReference type="EMBL" id="MFC4593954.1"/>
    </source>
</evidence>
<proteinExistence type="predicted"/>
<sequence>MFAEVFSDDPGPSRTAGETYRFDRSSAYHDADMLALFVAGLWVVTKAKAARRRVLAPHLASDKATP</sequence>
<reference evidence="2" key="1">
    <citation type="journal article" date="2019" name="Int. J. Syst. Evol. Microbiol.">
        <title>The Global Catalogue of Microorganisms (GCM) 10K type strain sequencing project: providing services to taxonomists for standard genome sequencing and annotation.</title>
        <authorList>
            <consortium name="The Broad Institute Genomics Platform"/>
            <consortium name="The Broad Institute Genome Sequencing Center for Infectious Disease"/>
            <person name="Wu L."/>
            <person name="Ma J."/>
        </authorList>
    </citation>
    <scope>NUCLEOTIDE SEQUENCE [LARGE SCALE GENOMIC DNA]</scope>
    <source>
        <strain evidence="2">NBRC 103632</strain>
    </source>
</reference>
<protein>
    <recommendedName>
        <fullName evidence="3">Transposase</fullName>
    </recommendedName>
</protein>
<accession>A0ABV9F0S4</accession>
<dbReference type="EMBL" id="JBHSFZ010000008">
    <property type="protein sequence ID" value="MFC4593954.1"/>
    <property type="molecule type" value="Genomic_DNA"/>
</dbReference>
<name>A0ABV9F0S4_9SPHN</name>
<gene>
    <name evidence="1" type="ORF">ACFO3E_07075</name>
</gene>
<dbReference type="RefSeq" id="WP_380803449.1">
    <property type="nucleotide sequence ID" value="NZ_JBHSFZ010000008.1"/>
</dbReference>